<dbReference type="Proteomes" id="UP001325680">
    <property type="component" value="Chromosome"/>
</dbReference>
<dbReference type="RefSeq" id="WP_114792151.1">
    <property type="nucleotide sequence ID" value="NZ_CP139960.1"/>
</dbReference>
<feature type="chain" id="PRO_5045702435" description="Outer membrane protein beta-barrel domain-containing protein" evidence="1">
    <location>
        <begin position="21"/>
        <end position="284"/>
    </location>
</feature>
<keyword evidence="3" id="KW-1185">Reference proteome</keyword>
<keyword evidence="1" id="KW-0732">Signal</keyword>
<proteinExistence type="predicted"/>
<evidence type="ECO:0000313" key="2">
    <source>
        <dbReference type="EMBL" id="WQD40462.1"/>
    </source>
</evidence>
<evidence type="ECO:0008006" key="4">
    <source>
        <dbReference type="Google" id="ProtNLM"/>
    </source>
</evidence>
<gene>
    <name evidence="2" type="ORF">U0035_09915</name>
</gene>
<feature type="signal peptide" evidence="1">
    <location>
        <begin position="1"/>
        <end position="20"/>
    </location>
</feature>
<accession>A0ABZ0WAY8</accession>
<protein>
    <recommendedName>
        <fullName evidence="4">Outer membrane protein beta-barrel domain-containing protein</fullName>
    </recommendedName>
</protein>
<evidence type="ECO:0000313" key="3">
    <source>
        <dbReference type="Proteomes" id="UP001325680"/>
    </source>
</evidence>
<name>A0ABZ0WAY8_9BACT</name>
<reference evidence="2 3" key="1">
    <citation type="submission" date="2023-12" db="EMBL/GenBank/DDBJ databases">
        <title>Genome sequencing and assembly of bacterial species from a model synthetic community.</title>
        <authorList>
            <person name="Hogle S.L."/>
        </authorList>
    </citation>
    <scope>NUCLEOTIDE SEQUENCE [LARGE SCALE GENOMIC DNA]</scope>
    <source>
        <strain evidence="2 3">HAMBI_3031</strain>
    </source>
</reference>
<evidence type="ECO:0000256" key="1">
    <source>
        <dbReference type="SAM" id="SignalP"/>
    </source>
</evidence>
<organism evidence="2 3">
    <name type="scientific">Niabella yanshanensis</name>
    <dbReference type="NCBI Taxonomy" id="577386"/>
    <lineage>
        <taxon>Bacteria</taxon>
        <taxon>Pseudomonadati</taxon>
        <taxon>Bacteroidota</taxon>
        <taxon>Chitinophagia</taxon>
        <taxon>Chitinophagales</taxon>
        <taxon>Chitinophagaceae</taxon>
        <taxon>Niabella</taxon>
    </lineage>
</organism>
<dbReference type="EMBL" id="CP139960">
    <property type="protein sequence ID" value="WQD40462.1"/>
    <property type="molecule type" value="Genomic_DNA"/>
</dbReference>
<sequence>MVRKILPTALCVLMSAAAYAQKDTSSVTVQVITDKDNKKVIVDKDGEVWQKTTRRKNITTSWFGGVDLGFSNFVDNTNYASAGAQAFAPNANASWFDLRNGKSVNVNIWLISQKVNLINHNVNLKYALGLELNNYRFKNPIRFNSNLPYVEWDNTEGRSYSKNKLAADYVTFPLMLNFDFGKHTGGYSVTKKHKKGLEISAKKTKEWGFSAGISAGYLYSARNKTITSDEGKQKLKDNLNLNPWKLSYVAEVNLGVISLYGSYAMKGMFKDGLDITPYNVGIRF</sequence>